<evidence type="ECO:0000313" key="1">
    <source>
        <dbReference type="EMBL" id="QOK97396.1"/>
    </source>
</evidence>
<dbReference type="EMBL" id="CP051169">
    <property type="protein sequence ID" value="QOK97396.1"/>
    <property type="molecule type" value="Genomic_DNA"/>
</dbReference>
<proteinExistence type="predicted"/>
<evidence type="ECO:0000313" key="2">
    <source>
        <dbReference type="Proteomes" id="UP000593970"/>
    </source>
</evidence>
<gene>
    <name evidence="1" type="ORF">HF909_13790</name>
</gene>
<protein>
    <submittedName>
        <fullName evidence="1">Uncharacterized protein</fullName>
    </submittedName>
</protein>
<reference evidence="2" key="1">
    <citation type="submission" date="2020-04" db="EMBL/GenBank/DDBJ databases">
        <title>Ralstonia solanacearum UW576, UW763, UW773, and UW774.</title>
        <authorList>
            <person name="Steidl O."/>
            <person name="Truchon A."/>
            <person name="Allen C."/>
        </authorList>
    </citation>
    <scope>NUCLEOTIDE SEQUENCE [LARGE SCALE GENOMIC DNA]</scope>
    <source>
        <strain evidence="2">UW774</strain>
    </source>
</reference>
<accession>A0AA92QBY4</accession>
<name>A0AA92QBY4_RALSL</name>
<dbReference type="AlphaFoldDB" id="A0AA92QBY4"/>
<sequence>MKLTFPDGKTAEYVSSLEDKGRFVCTGSNGKIVWGGASEGGRSEFGPNKSDSMVALYLNENGDLISEDGTQVHMSLRLGNIPAGTARYFSKYQFKRLR</sequence>
<dbReference type="Proteomes" id="UP000593970">
    <property type="component" value="Chromosome"/>
</dbReference>
<organism evidence="1 2">
    <name type="scientific">Ralstonia solanacearum</name>
    <name type="common">Pseudomonas solanacearum</name>
    <dbReference type="NCBI Taxonomy" id="305"/>
    <lineage>
        <taxon>Bacteria</taxon>
        <taxon>Pseudomonadati</taxon>
        <taxon>Pseudomonadota</taxon>
        <taxon>Betaproteobacteria</taxon>
        <taxon>Burkholderiales</taxon>
        <taxon>Burkholderiaceae</taxon>
        <taxon>Ralstonia</taxon>
        <taxon>Ralstonia solanacearum species complex</taxon>
    </lineage>
</organism>